<keyword evidence="2" id="KW-1185">Reference proteome</keyword>
<evidence type="ECO:0008006" key="3">
    <source>
        <dbReference type="Google" id="ProtNLM"/>
    </source>
</evidence>
<dbReference type="AlphaFoldDB" id="A0A9R1X862"/>
<accession>A0A9R1X862</accession>
<proteinExistence type="predicted"/>
<gene>
    <name evidence="1" type="ORF">LSAT_V11C500248610</name>
</gene>
<reference evidence="1 2" key="1">
    <citation type="journal article" date="2017" name="Nat. Commun.">
        <title>Genome assembly with in vitro proximity ligation data and whole-genome triplication in lettuce.</title>
        <authorList>
            <person name="Reyes-Chin-Wo S."/>
            <person name="Wang Z."/>
            <person name="Yang X."/>
            <person name="Kozik A."/>
            <person name="Arikit S."/>
            <person name="Song C."/>
            <person name="Xia L."/>
            <person name="Froenicke L."/>
            <person name="Lavelle D.O."/>
            <person name="Truco M.J."/>
            <person name="Xia R."/>
            <person name="Zhu S."/>
            <person name="Xu C."/>
            <person name="Xu H."/>
            <person name="Xu X."/>
            <person name="Cox K."/>
            <person name="Korf I."/>
            <person name="Meyers B.C."/>
            <person name="Michelmore R.W."/>
        </authorList>
    </citation>
    <scope>NUCLEOTIDE SEQUENCE [LARGE SCALE GENOMIC DNA]</scope>
    <source>
        <strain evidence="2">cv. Salinas</strain>
        <tissue evidence="1">Seedlings</tissue>
    </source>
</reference>
<dbReference type="EMBL" id="NBSK02000005">
    <property type="protein sequence ID" value="KAJ0204475.1"/>
    <property type="molecule type" value="Genomic_DNA"/>
</dbReference>
<organism evidence="1 2">
    <name type="scientific">Lactuca sativa</name>
    <name type="common">Garden lettuce</name>
    <dbReference type="NCBI Taxonomy" id="4236"/>
    <lineage>
        <taxon>Eukaryota</taxon>
        <taxon>Viridiplantae</taxon>
        <taxon>Streptophyta</taxon>
        <taxon>Embryophyta</taxon>
        <taxon>Tracheophyta</taxon>
        <taxon>Spermatophyta</taxon>
        <taxon>Magnoliopsida</taxon>
        <taxon>eudicotyledons</taxon>
        <taxon>Gunneridae</taxon>
        <taxon>Pentapetalae</taxon>
        <taxon>asterids</taxon>
        <taxon>campanulids</taxon>
        <taxon>Asterales</taxon>
        <taxon>Asteraceae</taxon>
        <taxon>Cichorioideae</taxon>
        <taxon>Cichorieae</taxon>
        <taxon>Lactucinae</taxon>
        <taxon>Lactuca</taxon>
    </lineage>
</organism>
<dbReference type="Gene3D" id="2.40.50.140">
    <property type="entry name" value="Nucleic acid-binding proteins"/>
    <property type="match status" value="1"/>
</dbReference>
<dbReference type="SUPFAM" id="SSF50249">
    <property type="entry name" value="Nucleic acid-binding proteins"/>
    <property type="match status" value="1"/>
</dbReference>
<dbReference type="Proteomes" id="UP000235145">
    <property type="component" value="Unassembled WGS sequence"/>
</dbReference>
<comment type="caution">
    <text evidence="1">The sequence shown here is derived from an EMBL/GenBank/DDBJ whole genome shotgun (WGS) entry which is preliminary data.</text>
</comment>
<sequence length="99" mass="11453">MFWFKIPIRVQDPTGVISLTLFDGDANRLLRKNAQELLEIFIKDGNTAIFPAEITDLLERKFAFLIEVSEYNLKNKVQGYSIRKLTTDYILSMFLFAAC</sequence>
<evidence type="ECO:0000313" key="1">
    <source>
        <dbReference type="EMBL" id="KAJ0204475.1"/>
    </source>
</evidence>
<name>A0A9R1X862_LACSA</name>
<dbReference type="InterPro" id="IPR012340">
    <property type="entry name" value="NA-bd_OB-fold"/>
</dbReference>
<protein>
    <recommendedName>
        <fullName evidence="3">Replication factor A C-terminal domain-containing protein</fullName>
    </recommendedName>
</protein>
<evidence type="ECO:0000313" key="2">
    <source>
        <dbReference type="Proteomes" id="UP000235145"/>
    </source>
</evidence>